<dbReference type="InterPro" id="IPR027450">
    <property type="entry name" value="AlkB-like"/>
</dbReference>
<dbReference type="Gene3D" id="2.60.120.590">
    <property type="entry name" value="Alpha-ketoglutarate-dependent dioxygenase AlkB-like"/>
    <property type="match status" value="1"/>
</dbReference>
<dbReference type="Pfam" id="PF13532">
    <property type="entry name" value="2OG-FeII_Oxy_2"/>
    <property type="match status" value="1"/>
</dbReference>
<dbReference type="RefSeq" id="WP_189639685.1">
    <property type="nucleotide sequence ID" value="NZ_BMZF01000002.1"/>
</dbReference>
<sequence length="200" mass="22138">MTFLNLAGFQVYKSYLSTTVQQEFAKELRDVVSAAPMFSPKTQSGGQMSVRMSAAGKYGWYSDANGYRYVDCHPNGTRWPDIPDGIVSVWQDLVSKTRMPDCCLINFYGENAKMGLHQDNDEADYSYPVLSISLGDAALFRVGGTKRGGKTQSIWLESGDVVVMGGDARLAYHGIDRIKFGSSRLFNAHGRLNLTLRVVD</sequence>
<proteinExistence type="predicted"/>
<evidence type="ECO:0000256" key="1">
    <source>
        <dbReference type="ARBA" id="ARBA00001954"/>
    </source>
</evidence>
<keyword evidence="2" id="KW-0479">Metal-binding</keyword>
<dbReference type="PANTHER" id="PTHR16557">
    <property type="entry name" value="ALKYLATED DNA REPAIR PROTEIN ALKB-RELATED"/>
    <property type="match status" value="1"/>
</dbReference>
<evidence type="ECO:0000256" key="4">
    <source>
        <dbReference type="ARBA" id="ARBA00023002"/>
    </source>
</evidence>
<keyword evidence="4" id="KW-0560">Oxidoreductase</keyword>
<gene>
    <name evidence="7" type="ORF">GCM10008927_11990</name>
</gene>
<feature type="domain" description="Fe2OG dioxygenase" evidence="6">
    <location>
        <begin position="99"/>
        <end position="200"/>
    </location>
</feature>
<evidence type="ECO:0000256" key="5">
    <source>
        <dbReference type="ARBA" id="ARBA00023004"/>
    </source>
</evidence>
<comment type="cofactor">
    <cofactor evidence="1">
        <name>Fe(2+)</name>
        <dbReference type="ChEBI" id="CHEBI:29033"/>
    </cofactor>
</comment>
<dbReference type="PANTHER" id="PTHR16557:SF2">
    <property type="entry name" value="NUCLEIC ACID DIOXYGENASE ALKBH1"/>
    <property type="match status" value="1"/>
</dbReference>
<evidence type="ECO:0000256" key="2">
    <source>
        <dbReference type="ARBA" id="ARBA00022723"/>
    </source>
</evidence>
<dbReference type="SUPFAM" id="SSF51197">
    <property type="entry name" value="Clavaminate synthase-like"/>
    <property type="match status" value="1"/>
</dbReference>
<dbReference type="PROSITE" id="PS51471">
    <property type="entry name" value="FE2OG_OXY"/>
    <property type="match status" value="1"/>
</dbReference>
<organism evidence="7 8">
    <name type="scientific">Paramylibacter ulvae</name>
    <dbReference type="NCBI Taxonomy" id="1651968"/>
    <lineage>
        <taxon>Bacteria</taxon>
        <taxon>Pseudomonadati</taxon>
        <taxon>Pseudomonadota</taxon>
        <taxon>Alphaproteobacteria</taxon>
        <taxon>Rhodobacterales</taxon>
        <taxon>Paracoccaceae</taxon>
        <taxon>Paramylibacter</taxon>
    </lineage>
</organism>
<dbReference type="GO" id="GO:0051213">
    <property type="term" value="F:dioxygenase activity"/>
    <property type="evidence" value="ECO:0007669"/>
    <property type="project" value="UniProtKB-KW"/>
</dbReference>
<comment type="caution">
    <text evidence="7">The sequence shown here is derived from an EMBL/GenBank/DDBJ whole genome shotgun (WGS) entry which is preliminary data.</text>
</comment>
<evidence type="ECO:0000313" key="8">
    <source>
        <dbReference type="Proteomes" id="UP000634455"/>
    </source>
</evidence>
<evidence type="ECO:0000313" key="7">
    <source>
        <dbReference type="EMBL" id="GHA48509.1"/>
    </source>
</evidence>
<keyword evidence="8" id="KW-1185">Reference proteome</keyword>
<accession>A0ABQ3CXU5</accession>
<dbReference type="Proteomes" id="UP000634455">
    <property type="component" value="Unassembled WGS sequence"/>
</dbReference>
<evidence type="ECO:0000259" key="6">
    <source>
        <dbReference type="PROSITE" id="PS51471"/>
    </source>
</evidence>
<protein>
    <submittedName>
        <fullName evidence="7">Alkylated DNA repair dioxygenase</fullName>
    </submittedName>
</protein>
<dbReference type="EMBL" id="BMZF01000002">
    <property type="protein sequence ID" value="GHA48509.1"/>
    <property type="molecule type" value="Genomic_DNA"/>
</dbReference>
<name>A0ABQ3CXU5_9RHOB</name>
<dbReference type="InterPro" id="IPR037151">
    <property type="entry name" value="AlkB-like_sf"/>
</dbReference>
<evidence type="ECO:0000256" key="3">
    <source>
        <dbReference type="ARBA" id="ARBA00022964"/>
    </source>
</evidence>
<dbReference type="InterPro" id="IPR005123">
    <property type="entry name" value="Oxoglu/Fe-dep_dioxygenase_dom"/>
</dbReference>
<keyword evidence="5" id="KW-0408">Iron</keyword>
<reference evidence="8" key="1">
    <citation type="journal article" date="2019" name="Int. J. Syst. Evol. Microbiol.">
        <title>The Global Catalogue of Microorganisms (GCM) 10K type strain sequencing project: providing services to taxonomists for standard genome sequencing and annotation.</title>
        <authorList>
            <consortium name="The Broad Institute Genomics Platform"/>
            <consortium name="The Broad Institute Genome Sequencing Center for Infectious Disease"/>
            <person name="Wu L."/>
            <person name="Ma J."/>
        </authorList>
    </citation>
    <scope>NUCLEOTIDE SEQUENCE [LARGE SCALE GENOMIC DNA]</scope>
    <source>
        <strain evidence="8">KCTC 32465</strain>
    </source>
</reference>
<keyword evidence="3 7" id="KW-0223">Dioxygenase</keyword>
<dbReference type="InterPro" id="IPR004574">
    <property type="entry name" value="Alkb"/>
</dbReference>